<evidence type="ECO:0008006" key="6">
    <source>
        <dbReference type="Google" id="ProtNLM"/>
    </source>
</evidence>
<sequence length="259" mass="27413">MRFRSSPCAPASSSNDEESVPKLSPSNGTGGLSTLFLRARSKRGMGILLFVLSLWVATLGIGISTASSTYSLFGELVVNALGVQSMDIQVTGSDEEDWSPEEAAESVWEQATERPYVVDFPKSGRLLTQGTTLWSNVAVKNASEDVAVSVQVTLRDDYASSTDEIAGSSEQENASPAPSNLFTVSRFSLICDGVTLASSVVGTDTAGLSNLVLPRVLAAGEIALCRIGVSLDDAAFDEGFAMTTESRVVPQLLFEGEQR</sequence>
<evidence type="ECO:0000256" key="1">
    <source>
        <dbReference type="SAM" id="MobiDB-lite"/>
    </source>
</evidence>
<dbReference type="EMBL" id="CP129683">
    <property type="protein sequence ID" value="XDS50441.1"/>
    <property type="molecule type" value="Genomic_DNA"/>
</dbReference>
<keyword evidence="2" id="KW-0812">Transmembrane</keyword>
<feature type="region of interest" description="Disordered" evidence="1">
    <location>
        <begin position="1"/>
        <end position="26"/>
    </location>
</feature>
<name>A0AB39UB19_9BIFI</name>
<proteinExistence type="predicted"/>
<dbReference type="EMBL" id="CP129682">
    <property type="protein sequence ID" value="XDS49217.1"/>
    <property type="molecule type" value="Genomic_DNA"/>
</dbReference>
<dbReference type="KEGG" id="bfk:QN062_08665"/>
<keyword evidence="2" id="KW-1133">Transmembrane helix</keyword>
<dbReference type="AlphaFoldDB" id="A0AB39UB19"/>
<evidence type="ECO:0000256" key="2">
    <source>
        <dbReference type="SAM" id="Phobius"/>
    </source>
</evidence>
<feature type="transmembrane region" description="Helical" evidence="2">
    <location>
        <begin position="45"/>
        <end position="63"/>
    </location>
</feature>
<protein>
    <recommendedName>
        <fullName evidence="6">ABC transporter permease</fullName>
    </recommendedName>
</protein>
<organism evidence="3">
    <name type="scientific">Bifidobacterium fermentum</name>
    <dbReference type="NCBI Taxonomy" id="3059035"/>
    <lineage>
        <taxon>Bacteria</taxon>
        <taxon>Bacillati</taxon>
        <taxon>Actinomycetota</taxon>
        <taxon>Actinomycetes</taxon>
        <taxon>Bifidobacteriales</taxon>
        <taxon>Bifidobacteriaceae</taxon>
        <taxon>Bifidobacterium</taxon>
    </lineage>
</organism>
<accession>A0AB39UB19</accession>
<gene>
    <name evidence="5" type="ORF">QN062_08665</name>
    <name evidence="4" type="ORF">QN216_02855</name>
    <name evidence="3" type="ORF">QN217_07590</name>
</gene>
<reference evidence="3" key="1">
    <citation type="submission" date="2023-07" db="EMBL/GenBank/DDBJ databases">
        <title>Bifidobacterium aquikefiriaerophilum sp. nov. and Bifidobacterium eccum sp. nov., isolated from water kefir.</title>
        <authorList>
            <person name="Breselge S."/>
            <person name="Bellassi P."/>
            <person name="Barcenilla C."/>
            <person name="Alvarez-Ordonez A."/>
            <person name="Morelli L."/>
            <person name="Cotter P.D."/>
        </authorList>
    </citation>
    <scope>NUCLEOTIDE SEQUENCE</scope>
    <source>
        <strain evidence="5">WK012_4_13</strain>
        <strain evidence="4">WK013_4_14</strain>
        <strain evidence="3">WK048_4_13</strain>
    </source>
</reference>
<dbReference type="EMBL" id="CP129675">
    <property type="protein sequence ID" value="XDS46001.1"/>
    <property type="molecule type" value="Genomic_DNA"/>
</dbReference>
<dbReference type="RefSeq" id="WP_369341405.1">
    <property type="nucleotide sequence ID" value="NZ_CP129675.1"/>
</dbReference>
<evidence type="ECO:0000313" key="3">
    <source>
        <dbReference type="EMBL" id="XDS46001.1"/>
    </source>
</evidence>
<evidence type="ECO:0000313" key="4">
    <source>
        <dbReference type="EMBL" id="XDS49217.1"/>
    </source>
</evidence>
<evidence type="ECO:0000313" key="5">
    <source>
        <dbReference type="EMBL" id="XDS50441.1"/>
    </source>
</evidence>
<keyword evidence="2" id="KW-0472">Membrane</keyword>